<dbReference type="EC" id="3.1.3.5" evidence="3"/>
<dbReference type="EMBL" id="CP036526">
    <property type="protein sequence ID" value="QDT09945.1"/>
    <property type="molecule type" value="Genomic_DNA"/>
</dbReference>
<dbReference type="NCBIfam" id="TIGR00087">
    <property type="entry name" value="surE"/>
    <property type="match status" value="1"/>
</dbReference>
<sequence>MKIVLTNDDGIDAPGLQALCRSVTEALADYSPEIIVVAPDRGRSECGHSVTQTRPLTLRSVKPNWYSVDGTPVDCVRVALNALMPETDLVFSGINQGANLGVNLTVSGTFAAAREAAMIGLPAMAVSHYRHPDYPKSWDHCSRWLRETLQQFAAQTVSARDNCQTPESATSGSLWNVNLPAIDPNAAPSIHECEIDQCPIPRTVKRDGSLVSFELDFHGRPRQPGRDVAACFAGNMTISKLSPFLV</sequence>
<dbReference type="GO" id="GO:0046872">
    <property type="term" value="F:metal ion binding"/>
    <property type="evidence" value="ECO:0007669"/>
    <property type="project" value="UniProtKB-KW"/>
</dbReference>
<dbReference type="OrthoDB" id="9780815at2"/>
<dbReference type="SUPFAM" id="SSF64167">
    <property type="entry name" value="SurE-like"/>
    <property type="match status" value="1"/>
</dbReference>
<comment type="similarity">
    <text evidence="2">Belongs to the SurE nucleotidase family.</text>
</comment>
<gene>
    <name evidence="7" type="primary">surE_2</name>
    <name evidence="7" type="ORF">K239x_18980</name>
</gene>
<dbReference type="GO" id="GO:0008253">
    <property type="term" value="F:5'-nucleotidase activity"/>
    <property type="evidence" value="ECO:0007669"/>
    <property type="project" value="UniProtKB-EC"/>
</dbReference>
<keyword evidence="4" id="KW-0479">Metal-binding</keyword>
<dbReference type="PANTHER" id="PTHR30457:SF0">
    <property type="entry name" value="PHOSPHATASE, PUTATIVE (AFU_ORTHOLOGUE AFUA_4G01070)-RELATED"/>
    <property type="match status" value="1"/>
</dbReference>
<keyword evidence="8" id="KW-1185">Reference proteome</keyword>
<dbReference type="RefSeq" id="WP_145417500.1">
    <property type="nucleotide sequence ID" value="NZ_CP036526.1"/>
</dbReference>
<dbReference type="InterPro" id="IPR036523">
    <property type="entry name" value="SurE-like_sf"/>
</dbReference>
<dbReference type="Pfam" id="PF01975">
    <property type="entry name" value="SurE"/>
    <property type="match status" value="1"/>
</dbReference>
<dbReference type="Gene3D" id="3.40.1210.10">
    <property type="entry name" value="Survival protein SurE-like phosphatase/nucleotidase"/>
    <property type="match status" value="1"/>
</dbReference>
<evidence type="ECO:0000256" key="5">
    <source>
        <dbReference type="ARBA" id="ARBA00022801"/>
    </source>
</evidence>
<comment type="catalytic activity">
    <reaction evidence="1">
        <text>a ribonucleoside 5'-phosphate + H2O = a ribonucleoside + phosphate</text>
        <dbReference type="Rhea" id="RHEA:12484"/>
        <dbReference type="ChEBI" id="CHEBI:15377"/>
        <dbReference type="ChEBI" id="CHEBI:18254"/>
        <dbReference type="ChEBI" id="CHEBI:43474"/>
        <dbReference type="ChEBI" id="CHEBI:58043"/>
        <dbReference type="EC" id="3.1.3.5"/>
    </reaction>
</comment>
<proteinExistence type="inferred from homology"/>
<evidence type="ECO:0000313" key="7">
    <source>
        <dbReference type="EMBL" id="QDT09945.1"/>
    </source>
</evidence>
<protein>
    <recommendedName>
        <fullName evidence="3">5'-nucleotidase</fullName>
        <ecNumber evidence="3">3.1.3.5</ecNumber>
    </recommendedName>
</protein>
<evidence type="ECO:0000256" key="2">
    <source>
        <dbReference type="ARBA" id="ARBA00011062"/>
    </source>
</evidence>
<dbReference type="Proteomes" id="UP000319817">
    <property type="component" value="Chromosome"/>
</dbReference>
<evidence type="ECO:0000256" key="1">
    <source>
        <dbReference type="ARBA" id="ARBA00000815"/>
    </source>
</evidence>
<dbReference type="InterPro" id="IPR002828">
    <property type="entry name" value="SurE-like_Pase/nucleotidase"/>
</dbReference>
<dbReference type="AlphaFoldDB" id="A0A517NS63"/>
<evidence type="ECO:0000259" key="6">
    <source>
        <dbReference type="Pfam" id="PF01975"/>
    </source>
</evidence>
<organism evidence="7 8">
    <name type="scientific">Stieleria marina</name>
    <dbReference type="NCBI Taxonomy" id="1930275"/>
    <lineage>
        <taxon>Bacteria</taxon>
        <taxon>Pseudomonadati</taxon>
        <taxon>Planctomycetota</taxon>
        <taxon>Planctomycetia</taxon>
        <taxon>Pirellulales</taxon>
        <taxon>Pirellulaceae</taxon>
        <taxon>Stieleria</taxon>
    </lineage>
</organism>
<name>A0A517NS63_9BACT</name>
<evidence type="ECO:0000313" key="8">
    <source>
        <dbReference type="Proteomes" id="UP000319817"/>
    </source>
</evidence>
<accession>A0A517NS63</accession>
<dbReference type="NCBIfam" id="NF001493">
    <property type="entry name" value="PRK00346.2-3"/>
    <property type="match status" value="1"/>
</dbReference>
<feature type="domain" description="Survival protein SurE-like phosphatase/nucleotidase" evidence="6">
    <location>
        <begin position="3"/>
        <end position="187"/>
    </location>
</feature>
<evidence type="ECO:0000256" key="4">
    <source>
        <dbReference type="ARBA" id="ARBA00022723"/>
    </source>
</evidence>
<reference evidence="7 8" key="1">
    <citation type="submission" date="2019-02" db="EMBL/GenBank/DDBJ databases">
        <title>Deep-cultivation of Planctomycetes and their phenomic and genomic characterization uncovers novel biology.</title>
        <authorList>
            <person name="Wiegand S."/>
            <person name="Jogler M."/>
            <person name="Boedeker C."/>
            <person name="Pinto D."/>
            <person name="Vollmers J."/>
            <person name="Rivas-Marin E."/>
            <person name="Kohn T."/>
            <person name="Peeters S.H."/>
            <person name="Heuer A."/>
            <person name="Rast P."/>
            <person name="Oberbeckmann S."/>
            <person name="Bunk B."/>
            <person name="Jeske O."/>
            <person name="Meyerdierks A."/>
            <person name="Storesund J.E."/>
            <person name="Kallscheuer N."/>
            <person name="Luecker S."/>
            <person name="Lage O.M."/>
            <person name="Pohl T."/>
            <person name="Merkel B.J."/>
            <person name="Hornburger P."/>
            <person name="Mueller R.-W."/>
            <person name="Bruemmer F."/>
            <person name="Labrenz M."/>
            <person name="Spormann A.M."/>
            <person name="Op den Camp H."/>
            <person name="Overmann J."/>
            <person name="Amann R."/>
            <person name="Jetten M.S.M."/>
            <person name="Mascher T."/>
            <person name="Medema M.H."/>
            <person name="Devos D.P."/>
            <person name="Kaster A.-K."/>
            <person name="Ovreas L."/>
            <person name="Rohde M."/>
            <person name="Galperin M.Y."/>
            <person name="Jogler C."/>
        </authorList>
    </citation>
    <scope>NUCLEOTIDE SEQUENCE [LARGE SCALE GENOMIC DNA]</scope>
    <source>
        <strain evidence="7 8">K23_9</strain>
    </source>
</reference>
<evidence type="ECO:0000256" key="3">
    <source>
        <dbReference type="ARBA" id="ARBA00012643"/>
    </source>
</evidence>
<dbReference type="InterPro" id="IPR030048">
    <property type="entry name" value="SurE"/>
</dbReference>
<dbReference type="PANTHER" id="PTHR30457">
    <property type="entry name" value="5'-NUCLEOTIDASE SURE"/>
    <property type="match status" value="1"/>
</dbReference>
<keyword evidence="5 7" id="KW-0378">Hydrolase</keyword>